<dbReference type="AlphaFoldDB" id="A0A0F9FRH2"/>
<protein>
    <submittedName>
        <fullName evidence="2">Uncharacterized protein</fullName>
    </submittedName>
</protein>
<reference evidence="2" key="1">
    <citation type="journal article" date="2015" name="Nature">
        <title>Complex archaea that bridge the gap between prokaryotes and eukaryotes.</title>
        <authorList>
            <person name="Spang A."/>
            <person name="Saw J.H."/>
            <person name="Jorgensen S.L."/>
            <person name="Zaremba-Niedzwiedzka K."/>
            <person name="Martijn J."/>
            <person name="Lind A.E."/>
            <person name="van Eijk R."/>
            <person name="Schleper C."/>
            <person name="Guy L."/>
            <person name="Ettema T.J."/>
        </authorList>
    </citation>
    <scope>NUCLEOTIDE SEQUENCE</scope>
</reference>
<keyword evidence="1" id="KW-0812">Transmembrane</keyword>
<name>A0A0F9FRH2_9ZZZZ</name>
<keyword evidence="1" id="KW-0472">Membrane</keyword>
<evidence type="ECO:0000313" key="2">
    <source>
        <dbReference type="EMBL" id="KKL88748.1"/>
    </source>
</evidence>
<keyword evidence="1" id="KW-1133">Transmembrane helix</keyword>
<feature type="transmembrane region" description="Helical" evidence="1">
    <location>
        <begin position="94"/>
        <end position="121"/>
    </location>
</feature>
<proteinExistence type="predicted"/>
<evidence type="ECO:0000256" key="1">
    <source>
        <dbReference type="SAM" id="Phobius"/>
    </source>
</evidence>
<dbReference type="EMBL" id="LAZR01020475">
    <property type="protein sequence ID" value="KKL88748.1"/>
    <property type="molecule type" value="Genomic_DNA"/>
</dbReference>
<accession>A0A0F9FRH2</accession>
<comment type="caution">
    <text evidence="2">The sequence shown here is derived from an EMBL/GenBank/DDBJ whole genome shotgun (WGS) entry which is preliminary data.</text>
</comment>
<gene>
    <name evidence="2" type="ORF">LCGC14_1921630</name>
</gene>
<organism evidence="2">
    <name type="scientific">marine sediment metagenome</name>
    <dbReference type="NCBI Taxonomy" id="412755"/>
    <lineage>
        <taxon>unclassified sequences</taxon>
        <taxon>metagenomes</taxon>
        <taxon>ecological metagenomes</taxon>
    </lineage>
</organism>
<sequence length="122" mass="14224">MPIRGCLNITEENSEYCIDHQHLNNYDGGMTFGVEGSISDYPDFMIEKMKRMGFPLEEMSKYPPGQRNDMVDANVWALRALRESMKKTVRRPEFIYSFLFFFLGFGVGLFAAYMVFLFTLMN</sequence>